<dbReference type="InterPro" id="IPR036812">
    <property type="entry name" value="NAD(P)_OxRdtase_dom_sf"/>
</dbReference>
<organism evidence="2 3">
    <name type="scientific">Blautia producta</name>
    <dbReference type="NCBI Taxonomy" id="33035"/>
    <lineage>
        <taxon>Bacteria</taxon>
        <taxon>Bacillati</taxon>
        <taxon>Bacillota</taxon>
        <taxon>Clostridia</taxon>
        <taxon>Lachnospirales</taxon>
        <taxon>Lachnospiraceae</taxon>
        <taxon>Blautia</taxon>
    </lineage>
</organism>
<dbReference type="PROSITE" id="PS51257">
    <property type="entry name" value="PROKAR_LIPOPROTEIN"/>
    <property type="match status" value="1"/>
</dbReference>
<evidence type="ECO:0000313" key="3">
    <source>
        <dbReference type="Proteomes" id="UP000289794"/>
    </source>
</evidence>
<feature type="domain" description="NADP-dependent oxidoreductase" evidence="1">
    <location>
        <begin position="16"/>
        <end position="296"/>
    </location>
</feature>
<evidence type="ECO:0000313" key="2">
    <source>
        <dbReference type="EMBL" id="QBE97119.1"/>
    </source>
</evidence>
<accession>A0A4P6LY86</accession>
<keyword evidence="2" id="KW-0560">Oxidoreductase</keyword>
<dbReference type="Gene3D" id="3.20.20.100">
    <property type="entry name" value="NADP-dependent oxidoreductase domain"/>
    <property type="match status" value="1"/>
</dbReference>
<sequence>MRTMKLGKTGLSVPVIASGCMRLNGLDEKQAASYLHKCLELGICFFDHSDIYGGGYCEEIFAKTLPMTSSVREKIMIQSKCGILPGVGYDCSKSYILSSVDGILKRLRTDYLDVFLLHRPDALMEPEEVAEAFDRLEQSGKVRVFGVSNQNSSQIRLLKKCVRQHIAVDQLQFSIPFSQMISRGMEVNMDTDGAEDRDGGILDYCRLEDITIQAWSPFQAGDGTGTYLGNENYSDLNSVMDELSDKYRITPAAVGAAWILRHPAKIQVIAGTMNEERLAETAKAADVKLTREEWYRLYLAAGHRLP</sequence>
<reference evidence="2 3" key="1">
    <citation type="submission" date="2019-01" db="EMBL/GenBank/DDBJ databases">
        <title>PMF-metabolizing Aryl O-demethylase.</title>
        <authorList>
            <person name="Kim M."/>
        </authorList>
    </citation>
    <scope>NUCLEOTIDE SEQUENCE [LARGE SCALE GENOMIC DNA]</scope>
    <source>
        <strain evidence="2 3">PMF1</strain>
    </source>
</reference>
<dbReference type="GO" id="GO:0005829">
    <property type="term" value="C:cytosol"/>
    <property type="evidence" value="ECO:0007669"/>
    <property type="project" value="TreeGrafter"/>
</dbReference>
<dbReference type="Proteomes" id="UP000289794">
    <property type="component" value="Chromosome"/>
</dbReference>
<dbReference type="InterPro" id="IPR050523">
    <property type="entry name" value="AKR_Detox_Biosynth"/>
</dbReference>
<evidence type="ECO:0000259" key="1">
    <source>
        <dbReference type="Pfam" id="PF00248"/>
    </source>
</evidence>
<dbReference type="EMBL" id="CP035945">
    <property type="protein sequence ID" value="QBE97119.1"/>
    <property type="molecule type" value="Genomic_DNA"/>
</dbReference>
<dbReference type="RefSeq" id="WP_130181017.1">
    <property type="nucleotide sequence ID" value="NZ_CP035945.1"/>
</dbReference>
<dbReference type="PRINTS" id="PR00069">
    <property type="entry name" value="ALDKETRDTASE"/>
</dbReference>
<name>A0A4P6LY86_9FIRM</name>
<dbReference type="Pfam" id="PF00248">
    <property type="entry name" value="Aldo_ket_red"/>
    <property type="match status" value="1"/>
</dbReference>
<dbReference type="SUPFAM" id="SSF51430">
    <property type="entry name" value="NAD(P)-linked oxidoreductase"/>
    <property type="match status" value="1"/>
</dbReference>
<proteinExistence type="predicted"/>
<gene>
    <name evidence="2" type="primary">ydhF_1</name>
    <name evidence="2" type="ORF">PMF13cell1_02672</name>
</gene>
<dbReference type="InterPro" id="IPR020471">
    <property type="entry name" value="AKR"/>
</dbReference>
<dbReference type="InterPro" id="IPR023210">
    <property type="entry name" value="NADP_OxRdtase_dom"/>
</dbReference>
<dbReference type="PANTHER" id="PTHR43364:SF1">
    <property type="entry name" value="OXIDOREDUCTASE YDHF"/>
    <property type="match status" value="1"/>
</dbReference>
<protein>
    <submittedName>
        <fullName evidence="2">Oxidoreductase YdhF</fullName>
        <ecNumber evidence="2">1.-.-.-</ecNumber>
    </submittedName>
</protein>
<dbReference type="KEGG" id="bpro:PMF13cell1_02672"/>
<dbReference type="PANTHER" id="PTHR43364">
    <property type="entry name" value="NADH-SPECIFIC METHYLGLYOXAL REDUCTASE-RELATED"/>
    <property type="match status" value="1"/>
</dbReference>
<dbReference type="AlphaFoldDB" id="A0A4P6LY86"/>
<dbReference type="CDD" id="cd19092">
    <property type="entry name" value="AKR_BsYcsN_EcYdhF-like"/>
    <property type="match status" value="1"/>
</dbReference>
<dbReference type="GO" id="GO:0016491">
    <property type="term" value="F:oxidoreductase activity"/>
    <property type="evidence" value="ECO:0007669"/>
    <property type="project" value="UniProtKB-KW"/>
</dbReference>
<dbReference type="EC" id="1.-.-.-" evidence="2"/>